<name>A0A0D2Y872_FUSOF</name>
<dbReference type="Proteomes" id="UP000002489">
    <property type="component" value="Unassembled WGS sequence"/>
</dbReference>
<evidence type="ECO:0000313" key="2">
    <source>
        <dbReference type="Proteomes" id="UP000002489"/>
    </source>
</evidence>
<reference evidence="2" key="1">
    <citation type="journal article" date="2012" name="Mol. Plant Microbe Interact.">
        <title>A highly conserved effector in Fusarium oxysporum is required for full virulence on Arabidopsis.</title>
        <authorList>
            <person name="Thatcher L.F."/>
            <person name="Gardiner D.M."/>
            <person name="Kazan K."/>
            <person name="Manners J."/>
        </authorList>
    </citation>
    <scope>NUCLEOTIDE SEQUENCE [LARGE SCALE GENOMIC DNA]</scope>
    <source>
        <strain evidence="2">Fo5176</strain>
    </source>
</reference>
<reference evidence="1" key="2">
    <citation type="submission" date="2025-05" db="UniProtKB">
        <authorList>
            <consortium name="EnsemblFungi"/>
        </authorList>
    </citation>
    <scope>IDENTIFICATION</scope>
    <source>
        <strain evidence="1">4287 / CBS 123668 / FGSC 9935 / NRRL 34936</strain>
    </source>
</reference>
<gene>
    <name evidence="1" type="primary">28953820</name>
</gene>
<evidence type="ECO:0000313" key="1">
    <source>
        <dbReference type="EnsemblFungi" id="FOXG_12488P0"/>
    </source>
</evidence>
<protein>
    <submittedName>
        <fullName evidence="1">Uncharacterized protein</fullName>
    </submittedName>
</protein>
<organism evidence="1 2">
    <name type="scientific">Fusarium oxysporum (strain Fo5176)</name>
    <name type="common">Fusarium vascular wilt</name>
    <dbReference type="NCBI Taxonomy" id="660025"/>
    <lineage>
        <taxon>Eukaryota</taxon>
        <taxon>Fungi</taxon>
        <taxon>Dikarya</taxon>
        <taxon>Ascomycota</taxon>
        <taxon>Pezizomycotina</taxon>
        <taxon>Sordariomycetes</taxon>
        <taxon>Hypocreomycetidae</taxon>
        <taxon>Hypocreales</taxon>
        <taxon>Nectriaceae</taxon>
        <taxon>Fusarium</taxon>
        <taxon>Fusarium oxysporum species complex</taxon>
    </lineage>
</organism>
<proteinExistence type="predicted"/>
<sequence length="181" mass="21083">MSNKQYPRFEYSDVNRYQSTRLEVQDRISVGTNLTLRTMTHPEIGFQNYTPIILTKVHRIRNQALAIHQMRHFVRLITPKLEVTHVDVELKPVVAKATRLRFFCRQNTFCSGAPLQRIGTDKDSESLELGCQATNLVCTRGQSYENRYSSMRPNRAHSLGSLKSKVHFRFQNFIFDCWSCP</sequence>
<dbReference type="AlphaFoldDB" id="A0A0D2Y872"/>
<dbReference type="EnsemblFungi" id="FOXG_14051T0">
    <property type="protein sequence ID" value="FOXG_14051P0"/>
    <property type="gene ID" value="FOXG_14051"/>
</dbReference>
<accession>A0A0D2Y872</accession>
<dbReference type="EnsemblFungi" id="FOXG_12488T0">
    <property type="protein sequence ID" value="FOXG_12488P0"/>
    <property type="gene ID" value="FOXG_12488"/>
</dbReference>
<dbReference type="VEuPathDB" id="FungiDB:FOXG_12488"/>